<dbReference type="AlphaFoldDB" id="A0A2S6G2X8"/>
<evidence type="ECO:0000313" key="3">
    <source>
        <dbReference type="EMBL" id="PPK50019.1"/>
    </source>
</evidence>
<dbReference type="PANTHER" id="PTHR43968:SF6">
    <property type="entry name" value="GLUTATHIONE S-TRANSFERASE OMEGA"/>
    <property type="match status" value="1"/>
</dbReference>
<dbReference type="Proteomes" id="UP000239648">
    <property type="component" value="Unassembled WGS sequence"/>
</dbReference>
<sequence>MSIKLYQFCISHYSEKVRWALDYKGINYEPVNLLPGQHRKTILGLTGSESSVPVLDHDGEVVQGSSQILDYLDQAFPENPLTPQDPQLKEQALTWEKRLDEEAGPAIRTWIYHYFLQRPKVVVPMLTAGTPFYNRILLSLAFSRVDEVMREWMKINQKTADAAQQTLESLLTELAEVYGQQPFLVGNQFTRADLTAGSLLAPLFMPPQYPVPWPKPHKVPRPVQAWLQDWQDTVEPVARIYRENR</sequence>
<accession>A0A2S6G2X8</accession>
<name>A0A2S6G2X8_9GAMM</name>
<reference evidence="4 5" key="2">
    <citation type="submission" date="2018-02" db="EMBL/GenBank/DDBJ databases">
        <title>Subsurface microbial communities from deep shales in Ohio and West Virginia, USA.</title>
        <authorList>
            <person name="Wrighton K."/>
        </authorList>
    </citation>
    <scope>NUCLEOTIDE SEQUENCE [LARGE SCALE GENOMIC DNA]</scope>
    <source>
        <strain evidence="4 5">UTICA-S1B9</strain>
    </source>
</reference>
<dbReference type="PROSITE" id="PS50404">
    <property type="entry name" value="GST_NTER"/>
    <property type="match status" value="1"/>
</dbReference>
<proteinExistence type="predicted"/>
<dbReference type="RefSeq" id="WP_104417408.1">
    <property type="nucleotide sequence ID" value="NZ_PTIT01000037.1"/>
</dbReference>
<evidence type="ECO:0000313" key="5">
    <source>
        <dbReference type="Proteomes" id="UP000239446"/>
    </source>
</evidence>
<protein>
    <submittedName>
        <fullName evidence="4">Glutathione S-transferase</fullName>
    </submittedName>
</protein>
<feature type="domain" description="GST C-terminal" evidence="2">
    <location>
        <begin position="85"/>
        <end position="245"/>
    </location>
</feature>
<evidence type="ECO:0000259" key="1">
    <source>
        <dbReference type="PROSITE" id="PS50404"/>
    </source>
</evidence>
<evidence type="ECO:0000259" key="2">
    <source>
        <dbReference type="PROSITE" id="PS50405"/>
    </source>
</evidence>
<dbReference type="OrthoDB" id="5242791at2"/>
<reference evidence="3 6" key="1">
    <citation type="submission" date="2018-02" db="EMBL/GenBank/DDBJ databases">
        <title>Deep subsurface shale carbon reservoir microbial communities from Ohio and West Virginia, USA.</title>
        <authorList>
            <person name="Wrighton K."/>
        </authorList>
    </citation>
    <scope>NUCLEOTIDE SEQUENCE [LARGE SCALE GENOMIC DNA]</scope>
    <source>
        <strain evidence="3 6">UTICA-S1B6</strain>
    </source>
</reference>
<dbReference type="SUPFAM" id="SSF47616">
    <property type="entry name" value="GST C-terminal domain-like"/>
    <property type="match status" value="1"/>
</dbReference>
<keyword evidence="4" id="KW-0808">Transferase</keyword>
<dbReference type="Gene3D" id="3.40.30.10">
    <property type="entry name" value="Glutaredoxin"/>
    <property type="match status" value="1"/>
</dbReference>
<dbReference type="SFLD" id="SFLDS00019">
    <property type="entry name" value="Glutathione_Transferase_(cytos"/>
    <property type="match status" value="1"/>
</dbReference>
<dbReference type="Gene3D" id="1.20.1050.10">
    <property type="match status" value="1"/>
</dbReference>
<keyword evidence="6" id="KW-1185">Reference proteome</keyword>
<comment type="caution">
    <text evidence="4">The sequence shown here is derived from an EMBL/GenBank/DDBJ whole genome shotgun (WGS) entry which is preliminary data.</text>
</comment>
<dbReference type="GO" id="GO:0005737">
    <property type="term" value="C:cytoplasm"/>
    <property type="evidence" value="ECO:0007669"/>
    <property type="project" value="TreeGrafter"/>
</dbReference>
<dbReference type="InterPro" id="IPR010987">
    <property type="entry name" value="Glutathione-S-Trfase_C-like"/>
</dbReference>
<dbReference type="InterPro" id="IPR040079">
    <property type="entry name" value="Glutathione_S-Trfase"/>
</dbReference>
<dbReference type="PROSITE" id="PS51354">
    <property type="entry name" value="GLUTAREDOXIN_2"/>
    <property type="match status" value="1"/>
</dbReference>
<dbReference type="InterPro" id="IPR036282">
    <property type="entry name" value="Glutathione-S-Trfase_C_sf"/>
</dbReference>
<dbReference type="Pfam" id="PF00043">
    <property type="entry name" value="GST_C"/>
    <property type="match status" value="1"/>
</dbReference>
<dbReference type="SUPFAM" id="SSF52833">
    <property type="entry name" value="Thioredoxin-like"/>
    <property type="match status" value="1"/>
</dbReference>
<dbReference type="PANTHER" id="PTHR43968">
    <property type="match status" value="1"/>
</dbReference>
<dbReference type="EMBL" id="PTIT01000037">
    <property type="protein sequence ID" value="PPK50019.1"/>
    <property type="molecule type" value="Genomic_DNA"/>
</dbReference>
<gene>
    <name evidence="4" type="ORF">B0H24_103717</name>
    <name evidence="3" type="ORF">BY455_13717</name>
</gene>
<dbReference type="CDD" id="cd00570">
    <property type="entry name" value="GST_N_family"/>
    <property type="match status" value="1"/>
</dbReference>
<dbReference type="STRING" id="930118.SAMN05216429_102112"/>
<dbReference type="PROSITE" id="PS50405">
    <property type="entry name" value="GST_CTER"/>
    <property type="match status" value="1"/>
</dbReference>
<dbReference type="Proteomes" id="UP000239446">
    <property type="component" value="Unassembled WGS sequence"/>
</dbReference>
<evidence type="ECO:0000313" key="4">
    <source>
        <dbReference type="EMBL" id="PPK52065.1"/>
    </source>
</evidence>
<feature type="domain" description="GST N-terminal" evidence="1">
    <location>
        <begin position="1"/>
        <end position="80"/>
    </location>
</feature>
<dbReference type="Pfam" id="PF13417">
    <property type="entry name" value="GST_N_3"/>
    <property type="match status" value="1"/>
</dbReference>
<dbReference type="InterPro" id="IPR036249">
    <property type="entry name" value="Thioredoxin-like_sf"/>
</dbReference>
<dbReference type="EMBL" id="PTIU01000037">
    <property type="protein sequence ID" value="PPK52065.1"/>
    <property type="molecule type" value="Genomic_DNA"/>
</dbReference>
<evidence type="ECO:0000313" key="6">
    <source>
        <dbReference type="Proteomes" id="UP000239648"/>
    </source>
</evidence>
<dbReference type="InterPro" id="IPR004045">
    <property type="entry name" value="Glutathione_S-Trfase_N"/>
</dbReference>
<dbReference type="InterPro" id="IPR004046">
    <property type="entry name" value="GST_C"/>
</dbReference>
<organism evidence="4 5">
    <name type="scientific">Marinobacter persicus</name>
    <dbReference type="NCBI Taxonomy" id="930118"/>
    <lineage>
        <taxon>Bacteria</taxon>
        <taxon>Pseudomonadati</taxon>
        <taxon>Pseudomonadota</taxon>
        <taxon>Gammaproteobacteria</taxon>
        <taxon>Pseudomonadales</taxon>
        <taxon>Marinobacteraceae</taxon>
        <taxon>Marinobacter</taxon>
    </lineage>
</organism>
<dbReference type="InterPro" id="IPR050983">
    <property type="entry name" value="GST_Omega/HSP26"/>
</dbReference>
<dbReference type="GO" id="GO:0016740">
    <property type="term" value="F:transferase activity"/>
    <property type="evidence" value="ECO:0007669"/>
    <property type="project" value="UniProtKB-KW"/>
</dbReference>
<dbReference type="CDD" id="cd00299">
    <property type="entry name" value="GST_C_family"/>
    <property type="match status" value="1"/>
</dbReference>